<protein>
    <submittedName>
        <fullName evidence="2">Uncharacterized protein</fullName>
    </submittedName>
</protein>
<sequence length="41" mass="4739">RAQKCRNKKLKTNHILNAEDNSHSNEDGNDRSSYSESDFDN</sequence>
<feature type="compositionally biased region" description="Polar residues" evidence="1">
    <location>
        <begin position="31"/>
        <end position="41"/>
    </location>
</feature>
<feature type="compositionally biased region" description="Basic and acidic residues" evidence="1">
    <location>
        <begin position="20"/>
        <end position="30"/>
    </location>
</feature>
<accession>A0A8S2VA09</accession>
<evidence type="ECO:0000313" key="3">
    <source>
        <dbReference type="Proteomes" id="UP000676336"/>
    </source>
</evidence>
<evidence type="ECO:0000313" key="2">
    <source>
        <dbReference type="EMBL" id="CAF4387980.1"/>
    </source>
</evidence>
<organism evidence="2 3">
    <name type="scientific">Rotaria magnacalcarata</name>
    <dbReference type="NCBI Taxonomy" id="392030"/>
    <lineage>
        <taxon>Eukaryota</taxon>
        <taxon>Metazoa</taxon>
        <taxon>Spiralia</taxon>
        <taxon>Gnathifera</taxon>
        <taxon>Rotifera</taxon>
        <taxon>Eurotatoria</taxon>
        <taxon>Bdelloidea</taxon>
        <taxon>Philodinida</taxon>
        <taxon>Philodinidae</taxon>
        <taxon>Rotaria</taxon>
    </lineage>
</organism>
<feature type="region of interest" description="Disordered" evidence="1">
    <location>
        <begin position="1"/>
        <end position="41"/>
    </location>
</feature>
<evidence type="ECO:0000256" key="1">
    <source>
        <dbReference type="SAM" id="MobiDB-lite"/>
    </source>
</evidence>
<proteinExistence type="predicted"/>
<name>A0A8S2VA09_9BILA</name>
<gene>
    <name evidence="2" type="ORF">SMN809_LOCUS29876</name>
</gene>
<dbReference type="AlphaFoldDB" id="A0A8S2VA09"/>
<comment type="caution">
    <text evidence="2">The sequence shown here is derived from an EMBL/GenBank/DDBJ whole genome shotgun (WGS) entry which is preliminary data.</text>
</comment>
<feature type="non-terminal residue" evidence="2">
    <location>
        <position position="1"/>
    </location>
</feature>
<reference evidence="2" key="1">
    <citation type="submission" date="2021-02" db="EMBL/GenBank/DDBJ databases">
        <authorList>
            <person name="Nowell W R."/>
        </authorList>
    </citation>
    <scope>NUCLEOTIDE SEQUENCE</scope>
</reference>
<dbReference type="Proteomes" id="UP000676336">
    <property type="component" value="Unassembled WGS sequence"/>
</dbReference>
<dbReference type="EMBL" id="CAJOBI010054560">
    <property type="protein sequence ID" value="CAF4387980.1"/>
    <property type="molecule type" value="Genomic_DNA"/>
</dbReference>
<feature type="compositionally biased region" description="Basic residues" evidence="1">
    <location>
        <begin position="1"/>
        <end position="12"/>
    </location>
</feature>